<evidence type="ECO:0000313" key="4">
    <source>
        <dbReference type="Proteomes" id="UP001217963"/>
    </source>
</evidence>
<accession>A0A9Q9F8T1</accession>
<dbReference type="OrthoDB" id="2193737at2759"/>
<organism evidence="1 3">
    <name type="scientific">Encephalitozoon hellem</name>
    <name type="common">Microsporidian parasite</name>
    <dbReference type="NCBI Taxonomy" id="27973"/>
    <lineage>
        <taxon>Eukaryota</taxon>
        <taxon>Fungi</taxon>
        <taxon>Fungi incertae sedis</taxon>
        <taxon>Microsporidia</taxon>
        <taxon>Unikaryonidae</taxon>
        <taxon>Encephalitozoon</taxon>
    </lineage>
</organism>
<dbReference type="AlphaFoldDB" id="A0A9Q9F8T1"/>
<keyword evidence="4" id="KW-1185">Reference proteome</keyword>
<dbReference type="EMBL" id="CP075148">
    <property type="protein sequence ID" value="UTX42606.1"/>
    <property type="molecule type" value="Genomic_DNA"/>
</dbReference>
<sequence length="116" mass="13800">MGYFCQEILLLEDTIAGLLDSEGMEETTACKLKFLLEIKDRINERMMEMEEYYMKRIEFYRECDGARVRELEKDARSRDERYLGLLVRTKELKDKVEKLEIRDKLFKAKSGSGNEL</sequence>
<reference evidence="2 4" key="2">
    <citation type="submission" date="2023-02" db="EMBL/GenBank/DDBJ databases">
        <title>Encephalitozoon hellem ATCC 50451 complete genome.</title>
        <authorList>
            <person name="Mascarenhas dos Santos A.C."/>
            <person name="Julian A.T."/>
            <person name="Pombert J.-F."/>
        </authorList>
    </citation>
    <scope>NUCLEOTIDE SEQUENCE [LARGE SCALE GENOMIC DNA]</scope>
    <source>
        <strain evidence="2 4">ATCC 50451</strain>
    </source>
</reference>
<dbReference type="Proteomes" id="UP001059546">
    <property type="component" value="Chromosome II"/>
</dbReference>
<proteinExistence type="predicted"/>
<dbReference type="Proteomes" id="UP001217963">
    <property type="component" value="Chromosome II"/>
</dbReference>
<evidence type="ECO:0000313" key="3">
    <source>
        <dbReference type="Proteomes" id="UP001059546"/>
    </source>
</evidence>
<reference evidence="1" key="1">
    <citation type="submission" date="2021-05" db="EMBL/GenBank/DDBJ databases">
        <title>Encephalitozoon hellem ATCC 50604 Complete Genome.</title>
        <authorList>
            <person name="Mascarenhas dos Santos A.C."/>
            <person name="Julian A.T."/>
            <person name="Pombert J.-F."/>
        </authorList>
    </citation>
    <scope>NUCLEOTIDE SEQUENCE</scope>
    <source>
        <strain evidence="1">ATCC 50604</strain>
    </source>
</reference>
<dbReference type="EMBL" id="CP119063">
    <property type="protein sequence ID" value="WEL38062.1"/>
    <property type="molecule type" value="Genomic_DNA"/>
</dbReference>
<name>A0A9Q9F8T1_ENCHE</name>
<evidence type="ECO:0000313" key="1">
    <source>
        <dbReference type="EMBL" id="UTX42606.1"/>
    </source>
</evidence>
<gene>
    <name evidence="1" type="ORF">GPU96_02g03180</name>
    <name evidence="2" type="ORF">PFJ87_02g01000</name>
</gene>
<evidence type="ECO:0000313" key="2">
    <source>
        <dbReference type="EMBL" id="WEL38062.1"/>
    </source>
</evidence>
<protein>
    <submittedName>
        <fullName evidence="1">Uncharacterized protein</fullName>
    </submittedName>
</protein>